<dbReference type="Gene3D" id="1.10.287.630">
    <property type="entry name" value="Helix hairpin bin"/>
    <property type="match status" value="1"/>
</dbReference>
<dbReference type="GO" id="GO:0098855">
    <property type="term" value="C:HCN channel complex"/>
    <property type="evidence" value="ECO:0007669"/>
    <property type="project" value="TreeGrafter"/>
</dbReference>
<dbReference type="InterPro" id="IPR018490">
    <property type="entry name" value="cNMP-bd_dom_sf"/>
</dbReference>
<feature type="region of interest" description="Disordered" evidence="1">
    <location>
        <begin position="248"/>
        <end position="291"/>
    </location>
</feature>
<dbReference type="InterPro" id="IPR000595">
    <property type="entry name" value="cNMP-bd_dom"/>
</dbReference>
<name>A0A7S2IU48_9EUKA</name>
<dbReference type="PROSITE" id="PS50042">
    <property type="entry name" value="CNMP_BINDING_3"/>
    <property type="match status" value="1"/>
</dbReference>
<proteinExistence type="predicted"/>
<dbReference type="SUPFAM" id="SSF51206">
    <property type="entry name" value="cAMP-binding domain-like"/>
    <property type="match status" value="1"/>
</dbReference>
<protein>
    <recommendedName>
        <fullName evidence="2">Cyclic nucleotide-binding domain-containing protein</fullName>
    </recommendedName>
</protein>
<dbReference type="InterPro" id="IPR051413">
    <property type="entry name" value="K/Na_HCN_channel"/>
</dbReference>
<feature type="domain" description="Cyclic nucleotide-binding" evidence="2">
    <location>
        <begin position="97"/>
        <end position="145"/>
    </location>
</feature>
<dbReference type="PANTHER" id="PTHR45689">
    <property type="entry name" value="I[[H]] CHANNEL, ISOFORM E"/>
    <property type="match status" value="1"/>
</dbReference>
<dbReference type="GO" id="GO:0005249">
    <property type="term" value="F:voltage-gated potassium channel activity"/>
    <property type="evidence" value="ECO:0007669"/>
    <property type="project" value="TreeGrafter"/>
</dbReference>
<dbReference type="CDD" id="cd00038">
    <property type="entry name" value="CAP_ED"/>
    <property type="match status" value="1"/>
</dbReference>
<evidence type="ECO:0000259" key="2">
    <source>
        <dbReference type="PROSITE" id="PS50042"/>
    </source>
</evidence>
<dbReference type="EMBL" id="HBGU01068544">
    <property type="protein sequence ID" value="CAD9529202.1"/>
    <property type="molecule type" value="Transcribed_RNA"/>
</dbReference>
<gene>
    <name evidence="3" type="ORF">CBRE1094_LOCUS37371</name>
</gene>
<feature type="compositionally biased region" description="Low complexity" evidence="1">
    <location>
        <begin position="248"/>
        <end position="259"/>
    </location>
</feature>
<evidence type="ECO:0000256" key="1">
    <source>
        <dbReference type="SAM" id="MobiDB-lite"/>
    </source>
</evidence>
<organism evidence="3">
    <name type="scientific">Haptolina brevifila</name>
    <dbReference type="NCBI Taxonomy" id="156173"/>
    <lineage>
        <taxon>Eukaryota</taxon>
        <taxon>Haptista</taxon>
        <taxon>Haptophyta</taxon>
        <taxon>Prymnesiophyceae</taxon>
        <taxon>Prymnesiales</taxon>
        <taxon>Prymnesiaceae</taxon>
        <taxon>Haptolina</taxon>
    </lineage>
</organism>
<dbReference type="InterPro" id="IPR014710">
    <property type="entry name" value="RmlC-like_jellyroll"/>
</dbReference>
<dbReference type="Gene3D" id="2.60.120.10">
    <property type="entry name" value="Jelly Rolls"/>
    <property type="match status" value="1"/>
</dbReference>
<dbReference type="AlphaFoldDB" id="A0A7S2IU48"/>
<dbReference type="PANTHER" id="PTHR45689:SF5">
    <property type="entry name" value="I[[H]] CHANNEL, ISOFORM E"/>
    <property type="match status" value="1"/>
</dbReference>
<evidence type="ECO:0000313" key="3">
    <source>
        <dbReference type="EMBL" id="CAD9529202.1"/>
    </source>
</evidence>
<reference evidence="3" key="1">
    <citation type="submission" date="2021-01" db="EMBL/GenBank/DDBJ databases">
        <authorList>
            <person name="Corre E."/>
            <person name="Pelletier E."/>
            <person name="Niang G."/>
            <person name="Scheremetjew M."/>
            <person name="Finn R."/>
            <person name="Kale V."/>
            <person name="Holt S."/>
            <person name="Cochrane G."/>
            <person name="Meng A."/>
            <person name="Brown T."/>
            <person name="Cohen L."/>
        </authorList>
    </citation>
    <scope>NUCLEOTIDE SEQUENCE</scope>
    <source>
        <strain evidence="3">UTEX LB 985</strain>
    </source>
</reference>
<accession>A0A7S2IU48</accession>
<dbReference type="GO" id="GO:0003254">
    <property type="term" value="P:regulation of membrane depolarization"/>
    <property type="evidence" value="ECO:0007669"/>
    <property type="project" value="TreeGrafter"/>
</dbReference>
<dbReference type="GO" id="GO:0035725">
    <property type="term" value="P:sodium ion transmembrane transport"/>
    <property type="evidence" value="ECO:0007669"/>
    <property type="project" value="TreeGrafter"/>
</dbReference>
<sequence length="291" mass="31860">MSSFVFAFAVGEISSTIVSMDWHGKMKDEKMDALRDFARWRNLSPDLEVRMSQYFENYYTSKPVFDEQAILDKLSPGLKVEVVHAILSRTIGRLPLFSTKLDRRYQARLFPYLHPMSFSAGDVIFHKGERSESLSFLLEGQVDAFALIESAIPAYQRYSIEKGEQPIDDDISTGPTVTIPGPTPVPTVTILDEVGHPIVEMASTGCIGAAVLLDARQMATLRARTLVNILYIKAESPALGPNPAPFAASPSSFHAAPPSSTVPSARLRLAPPALNDQGSSPHGFKIARTTP</sequence>